<accession>A0AAE9ZE90</accession>
<reference evidence="2" key="1">
    <citation type="submission" date="2023-02" db="EMBL/GenBank/DDBJ databases">
        <title>Genome sequence of Hyphococcus flavus.</title>
        <authorList>
            <person name="Rong J.-C."/>
            <person name="Zhao Q."/>
            <person name="Yi M."/>
            <person name="Wu J.-Y."/>
        </authorList>
    </citation>
    <scope>NUCLEOTIDE SEQUENCE</scope>
    <source>
        <strain evidence="2">MCCC 1K03223</strain>
    </source>
</reference>
<gene>
    <name evidence="2" type="ORF">PUV54_02730</name>
</gene>
<evidence type="ECO:0000259" key="1">
    <source>
        <dbReference type="Pfam" id="PF00535"/>
    </source>
</evidence>
<dbReference type="Proteomes" id="UP001214043">
    <property type="component" value="Chromosome"/>
</dbReference>
<dbReference type="PANTHER" id="PTHR43179">
    <property type="entry name" value="RHAMNOSYLTRANSFERASE WBBL"/>
    <property type="match status" value="1"/>
</dbReference>
<keyword evidence="3" id="KW-1185">Reference proteome</keyword>
<dbReference type="CDD" id="cd04186">
    <property type="entry name" value="GT_2_like_c"/>
    <property type="match status" value="1"/>
</dbReference>
<dbReference type="InterPro" id="IPR029044">
    <property type="entry name" value="Nucleotide-diphossugar_trans"/>
</dbReference>
<dbReference type="Pfam" id="PF00535">
    <property type="entry name" value="Glycos_transf_2"/>
    <property type="match status" value="1"/>
</dbReference>
<proteinExistence type="predicted"/>
<feature type="domain" description="Glycosyltransferase 2-like" evidence="1">
    <location>
        <begin position="16"/>
        <end position="146"/>
    </location>
</feature>
<evidence type="ECO:0000313" key="2">
    <source>
        <dbReference type="EMBL" id="WDI32105.1"/>
    </source>
</evidence>
<dbReference type="InterPro" id="IPR001173">
    <property type="entry name" value="Glyco_trans_2-like"/>
</dbReference>
<dbReference type="Gene3D" id="3.90.550.10">
    <property type="entry name" value="Spore Coat Polysaccharide Biosynthesis Protein SpsA, Chain A"/>
    <property type="match status" value="1"/>
</dbReference>
<evidence type="ECO:0000313" key="3">
    <source>
        <dbReference type="Proteomes" id="UP001214043"/>
    </source>
</evidence>
<protein>
    <submittedName>
        <fullName evidence="2">Glycosyltransferase family 2 protein</fullName>
    </submittedName>
</protein>
<dbReference type="RefSeq" id="WP_274493994.1">
    <property type="nucleotide sequence ID" value="NZ_CP118166.1"/>
</dbReference>
<dbReference type="KEGG" id="hfl:PUV54_02730"/>
<organism evidence="2 3">
    <name type="scientific">Hyphococcus flavus</name>
    <dbReference type="NCBI Taxonomy" id="1866326"/>
    <lineage>
        <taxon>Bacteria</taxon>
        <taxon>Pseudomonadati</taxon>
        <taxon>Pseudomonadota</taxon>
        <taxon>Alphaproteobacteria</taxon>
        <taxon>Parvularculales</taxon>
        <taxon>Parvularculaceae</taxon>
        <taxon>Hyphococcus</taxon>
    </lineage>
</organism>
<dbReference type="SUPFAM" id="SSF53448">
    <property type="entry name" value="Nucleotide-diphospho-sugar transferases"/>
    <property type="match status" value="1"/>
</dbReference>
<sequence>MQNPGFKKNQPYRLGVIIVNYQTPELVETCLSTLAPQLGAVNGCCVIVDNASGDGSLDRLTAWCEVSPAADRLMVVSAPQNGGFSAGNNIGLKHLNADLVLLLNSDAAVKPDALIALIRAADHNSQASIFTPLIVDGDGEPQVSRFRRHRLLSEFVDGAQTGPITKVFPKAETPIFPEDIDTEPDWVSFSAVMIRRQAIEDAGPMDEGFFLYYEDCDYCRRLTGKGHRICYVPDAVFQHDAGGSTKLRERQAKSARLPEYYYRSRSRYFRKTYGPLGPIAANLFWFAGRGVALARGIVGRPAPKLSANRYADMWIGWRGDNKS</sequence>
<dbReference type="AlphaFoldDB" id="A0AAE9ZE90"/>
<dbReference type="EMBL" id="CP118166">
    <property type="protein sequence ID" value="WDI32105.1"/>
    <property type="molecule type" value="Genomic_DNA"/>
</dbReference>
<dbReference type="PANTHER" id="PTHR43179:SF7">
    <property type="entry name" value="RHAMNOSYLTRANSFERASE WBBL"/>
    <property type="match status" value="1"/>
</dbReference>
<name>A0AAE9ZE90_9PROT</name>